<proteinExistence type="predicted"/>
<sequence>MTIVSDATLGARVHLVRQYEENGPYSNTSAHLIGDCGWYCAGPGNIVKGGGRARCRYLCEGEFEYIGSVEADGHTEYLFSPVTR</sequence>
<dbReference type="STRING" id="273678.RS84_02866"/>
<dbReference type="Proteomes" id="UP000033900">
    <property type="component" value="Unassembled WGS sequence"/>
</dbReference>
<evidence type="ECO:0000313" key="1">
    <source>
        <dbReference type="EMBL" id="KJL46239.1"/>
    </source>
</evidence>
<keyword evidence="2" id="KW-1185">Reference proteome</keyword>
<dbReference type="PATRIC" id="fig|273678.4.peg.2867"/>
<dbReference type="EMBL" id="JYJB01000010">
    <property type="protein sequence ID" value="KJL46239.1"/>
    <property type="molecule type" value="Genomic_DNA"/>
</dbReference>
<protein>
    <submittedName>
        <fullName evidence="1">Uncharacterized protein</fullName>
    </submittedName>
</protein>
<accession>A0A0M2HHT1</accession>
<organism evidence="1 2">
    <name type="scientific">Microbacterium hydrocarbonoxydans</name>
    <dbReference type="NCBI Taxonomy" id="273678"/>
    <lineage>
        <taxon>Bacteria</taxon>
        <taxon>Bacillati</taxon>
        <taxon>Actinomycetota</taxon>
        <taxon>Actinomycetes</taxon>
        <taxon>Micrococcales</taxon>
        <taxon>Microbacteriaceae</taxon>
        <taxon>Microbacterium</taxon>
    </lineage>
</organism>
<gene>
    <name evidence="1" type="ORF">RS84_02866</name>
</gene>
<reference evidence="1 2" key="1">
    <citation type="submission" date="2015-02" db="EMBL/GenBank/DDBJ databases">
        <title>Draft genome sequences of ten Microbacterium spp. with emphasis on heavy metal contaminated environments.</title>
        <authorList>
            <person name="Corretto E."/>
        </authorList>
    </citation>
    <scope>NUCLEOTIDE SEQUENCE [LARGE SCALE GENOMIC DNA]</scope>
    <source>
        <strain evidence="1 2">SA35</strain>
    </source>
</reference>
<name>A0A0M2HHT1_9MICO</name>
<evidence type="ECO:0000313" key="2">
    <source>
        <dbReference type="Proteomes" id="UP000033900"/>
    </source>
</evidence>
<dbReference type="AlphaFoldDB" id="A0A0M2HHT1"/>
<comment type="caution">
    <text evidence="1">The sequence shown here is derived from an EMBL/GenBank/DDBJ whole genome shotgun (WGS) entry which is preliminary data.</text>
</comment>